<evidence type="ECO:0000259" key="4">
    <source>
        <dbReference type="Pfam" id="PF22725"/>
    </source>
</evidence>
<dbReference type="InterPro" id="IPR050984">
    <property type="entry name" value="Gfo/Idh/MocA_domain"/>
</dbReference>
<keyword evidence="2" id="KW-0560">Oxidoreductase</keyword>
<evidence type="ECO:0000256" key="2">
    <source>
        <dbReference type="ARBA" id="ARBA00023002"/>
    </source>
</evidence>
<feature type="domain" description="Gfo/Idh/MocA-like oxidoreductase N-terminal" evidence="3">
    <location>
        <begin position="10"/>
        <end position="128"/>
    </location>
</feature>
<dbReference type="InterPro" id="IPR036291">
    <property type="entry name" value="NAD(P)-bd_dom_sf"/>
</dbReference>
<evidence type="ECO:0000313" key="5">
    <source>
        <dbReference type="EMBL" id="ART67286.1"/>
    </source>
</evidence>
<dbReference type="GO" id="GO:0016491">
    <property type="term" value="F:oxidoreductase activity"/>
    <property type="evidence" value="ECO:0007669"/>
    <property type="project" value="UniProtKB-KW"/>
</dbReference>
<dbReference type="SUPFAM" id="SSF55347">
    <property type="entry name" value="Glyceraldehyde-3-phosphate dehydrogenase-like, C-terminal domain"/>
    <property type="match status" value="1"/>
</dbReference>
<dbReference type="GO" id="GO:0000166">
    <property type="term" value="F:nucleotide binding"/>
    <property type="evidence" value="ECO:0007669"/>
    <property type="project" value="InterPro"/>
</dbReference>
<dbReference type="Pfam" id="PF01408">
    <property type="entry name" value="GFO_IDH_MocA"/>
    <property type="match status" value="1"/>
</dbReference>
<dbReference type="AlphaFoldDB" id="A0A1Y0BWK6"/>
<keyword evidence="6" id="KW-1185">Reference proteome</keyword>
<dbReference type="Pfam" id="PF22725">
    <property type="entry name" value="GFO_IDH_MocA_C3"/>
    <property type="match status" value="1"/>
</dbReference>
<evidence type="ECO:0000256" key="1">
    <source>
        <dbReference type="ARBA" id="ARBA00010928"/>
    </source>
</evidence>
<dbReference type="PANTHER" id="PTHR22604:SF105">
    <property type="entry name" value="TRANS-1,2-DIHYDROBENZENE-1,2-DIOL DEHYDROGENASE"/>
    <property type="match status" value="1"/>
</dbReference>
<feature type="domain" description="GFO/IDH/MocA-like oxidoreductase" evidence="4">
    <location>
        <begin position="139"/>
        <end position="251"/>
    </location>
</feature>
<dbReference type="InterPro" id="IPR000683">
    <property type="entry name" value="Gfo/Idh/MocA-like_OxRdtase_N"/>
</dbReference>
<proteinExistence type="inferred from homology"/>
<dbReference type="OrthoDB" id="9815825at2"/>
<dbReference type="Proteomes" id="UP000195331">
    <property type="component" value="Chromosome"/>
</dbReference>
<comment type="similarity">
    <text evidence="1">Belongs to the Gfo/Idh/MocA family.</text>
</comment>
<dbReference type="PANTHER" id="PTHR22604">
    <property type="entry name" value="OXIDOREDUCTASES"/>
    <property type="match status" value="1"/>
</dbReference>
<reference evidence="5 6" key="1">
    <citation type="submission" date="2017-04" db="EMBL/GenBank/DDBJ databases">
        <title>Whole Genome Sequence of 1,4-Dioxane Degrading Bacterium Mycobacterium dioxanotrophicus PH-06.</title>
        <authorList>
            <person name="He Y."/>
        </authorList>
    </citation>
    <scope>NUCLEOTIDE SEQUENCE [LARGE SCALE GENOMIC DNA]</scope>
    <source>
        <strain evidence="5 6">PH-06</strain>
    </source>
</reference>
<dbReference type="KEGG" id="mdx:BTO20_00410"/>
<evidence type="ECO:0000313" key="6">
    <source>
        <dbReference type="Proteomes" id="UP000195331"/>
    </source>
</evidence>
<name>A0A1Y0BWK6_9MYCO</name>
<sequence>MNAQHLRPLRLGLLGASRVNARIVAAATRLPDLVQIVALASRDGDRARSEAARFSIPRSYGSYEGLLDADDIDAVYIGLPNSLHLPWAQQSILRSKHVLVEKPLSRNPEEVMRTFQMAEKADVRVFEGLMFRYHQNTVRVLEVLQDGRLGRLKLIQAHFSFPLDRPSDVRLSSELDGGAVMDLGCYCIAASRLFAGEPRSIFGTGVLTDSGVDRRASVTLVTADDVITRFDVDMTLQRHQYLVAHCEEGRVEMLSPFHCAGGVYLTNSQGQRSVLSMDDTNPFDCELGAFIDEIANPLGAGRAQDAIDQATVLQRVVAAVHQ</sequence>
<organism evidence="5 6">
    <name type="scientific">Mycobacterium dioxanotrophicus</name>
    <dbReference type="NCBI Taxonomy" id="482462"/>
    <lineage>
        <taxon>Bacteria</taxon>
        <taxon>Bacillati</taxon>
        <taxon>Actinomycetota</taxon>
        <taxon>Actinomycetes</taxon>
        <taxon>Mycobacteriales</taxon>
        <taxon>Mycobacteriaceae</taxon>
        <taxon>Mycobacterium</taxon>
    </lineage>
</organism>
<evidence type="ECO:0000259" key="3">
    <source>
        <dbReference type="Pfam" id="PF01408"/>
    </source>
</evidence>
<dbReference type="SUPFAM" id="SSF51735">
    <property type="entry name" value="NAD(P)-binding Rossmann-fold domains"/>
    <property type="match status" value="1"/>
</dbReference>
<dbReference type="EMBL" id="CP020809">
    <property type="protein sequence ID" value="ART67286.1"/>
    <property type="molecule type" value="Genomic_DNA"/>
</dbReference>
<dbReference type="RefSeq" id="WP_087072458.1">
    <property type="nucleotide sequence ID" value="NZ_CP020809.1"/>
</dbReference>
<gene>
    <name evidence="5" type="ORF">BTO20_00410</name>
</gene>
<dbReference type="Gene3D" id="3.30.360.10">
    <property type="entry name" value="Dihydrodipicolinate Reductase, domain 2"/>
    <property type="match status" value="1"/>
</dbReference>
<dbReference type="InterPro" id="IPR055170">
    <property type="entry name" value="GFO_IDH_MocA-like_dom"/>
</dbReference>
<protein>
    <submittedName>
        <fullName evidence="5">Uncharacterized protein</fullName>
    </submittedName>
</protein>
<accession>A0A1Y0BWK6</accession>
<dbReference type="Gene3D" id="3.40.50.720">
    <property type="entry name" value="NAD(P)-binding Rossmann-like Domain"/>
    <property type="match status" value="1"/>
</dbReference>